<evidence type="ECO:0000256" key="1">
    <source>
        <dbReference type="ARBA" id="ARBA00022741"/>
    </source>
</evidence>
<evidence type="ECO:0000313" key="6">
    <source>
        <dbReference type="EMBL" id="PSB39475.1"/>
    </source>
</evidence>
<dbReference type="Pfam" id="PF22335">
    <property type="entry name" value="Cas10-Cmr2_palm2"/>
    <property type="match status" value="1"/>
</dbReference>
<feature type="domain" description="Cas10/Cmr2 second palm" evidence="5">
    <location>
        <begin position="300"/>
        <end position="462"/>
    </location>
</feature>
<sequence length="622" mass="69300">MSQIPEPSAQRAPVTTIFTVVTFAPVQSFISASRKLRDLYGSSLLLSFLAKTIADDVGTWKNADGRNLFAVVSPASIDSARGVPNILVIAGDYSLAQGKAALDRAWAHVLSKCKHWLEGKLPKQPEPFWDRSWHAWQTHAWEFFHAQGATIQEARAGLAMRKQQRDWRALNWVGESSTLSGTDAICWPGMDAPRPHGPWSREADEGCRTFMKSLNQEDVLGEVFSGESRLGDAEEQISIPELVKRLVTYREVARQVLLPPVRPEDQASASPADPLYQRALEVLLPSHFRAVANSPLKCWFVADGDSIGEHLEALRVRSDALAGNACTGRTEAEVLAEFSGNMRDWAAGLYSRVPSEMSRKATVVYAGGDDLLGALHAAPRNERAGEDRALSSHDLFHWLESVFPSLWEANAEVGGRRHSKSGQPLSISMGLVVAQRRVPQREALQHAREAESSAKDGGRNRFGLRVLFANGQHLEWICPWWLMAKHSPDDPQRPGQNLRMHYCDREGRKHQRPSSHASHPIQPSPAPKWRHLAEDVQYLVNRSALQGRSRGLELADQARSEAIATALWKVYFPDLEAPRTERTGNPLMDAHSLCMPLAPWLVRLARVMATLEQPSFWKAEDL</sequence>
<evidence type="ECO:0000313" key="7">
    <source>
        <dbReference type="Proteomes" id="UP000238218"/>
    </source>
</evidence>
<name>A0ABX5FC25_9CHRO</name>
<dbReference type="InterPro" id="IPR043128">
    <property type="entry name" value="Rev_trsase/Diguanyl_cyclase"/>
</dbReference>
<dbReference type="InterPro" id="IPR054767">
    <property type="entry name" value="Cas10-Cmr2_palm2"/>
</dbReference>
<keyword evidence="7" id="KW-1185">Reference proteome</keyword>
<comment type="caution">
    <text evidence="6">The sequence shown here is derived from an EMBL/GenBank/DDBJ whole genome shotgun (WGS) entry which is preliminary data.</text>
</comment>
<accession>A0ABX5FC25</accession>
<dbReference type="Pfam" id="PF12469">
    <property type="entry name" value="Cmr2_N"/>
    <property type="match status" value="1"/>
</dbReference>
<evidence type="ECO:0000256" key="3">
    <source>
        <dbReference type="SAM" id="MobiDB-lite"/>
    </source>
</evidence>
<dbReference type="InterPro" id="IPR038242">
    <property type="entry name" value="Cmr2_N"/>
</dbReference>
<dbReference type="EMBL" id="PVWP01000001">
    <property type="protein sequence ID" value="PSB39475.1"/>
    <property type="molecule type" value="Genomic_DNA"/>
</dbReference>
<protein>
    <recommendedName>
        <fullName evidence="8">Type III-B CRISPR-associated protein Cas10/Cmr2</fullName>
    </recommendedName>
</protein>
<feature type="region of interest" description="Disordered" evidence="3">
    <location>
        <begin position="506"/>
        <end position="527"/>
    </location>
</feature>
<evidence type="ECO:0000256" key="2">
    <source>
        <dbReference type="ARBA" id="ARBA00023118"/>
    </source>
</evidence>
<reference evidence="6 7" key="1">
    <citation type="submission" date="2018-02" db="EMBL/GenBank/DDBJ databases">
        <authorList>
            <person name="Moore K."/>
            <person name="Momper L."/>
        </authorList>
    </citation>
    <scope>NUCLEOTIDE SEQUENCE [LARGE SCALE GENOMIC DNA]</scope>
    <source>
        <strain evidence="6 7">CCALA 015</strain>
    </source>
</reference>
<reference evidence="6 7" key="2">
    <citation type="submission" date="2018-03" db="EMBL/GenBank/DDBJ databases">
        <title>The ancient ancestry and fast evolution of plastids.</title>
        <authorList>
            <person name="Moore K.R."/>
            <person name="Magnabosco C."/>
            <person name="Momper L."/>
            <person name="Gold D.A."/>
            <person name="Bosak T."/>
            <person name="Fournier G.P."/>
        </authorList>
    </citation>
    <scope>NUCLEOTIDE SEQUENCE [LARGE SCALE GENOMIC DNA]</scope>
    <source>
        <strain evidence="6 7">CCALA 015</strain>
    </source>
</reference>
<evidence type="ECO:0000259" key="5">
    <source>
        <dbReference type="Pfam" id="PF22335"/>
    </source>
</evidence>
<evidence type="ECO:0000259" key="4">
    <source>
        <dbReference type="Pfam" id="PF12469"/>
    </source>
</evidence>
<keyword evidence="1" id="KW-0547">Nucleotide-binding</keyword>
<evidence type="ECO:0008006" key="8">
    <source>
        <dbReference type="Google" id="ProtNLM"/>
    </source>
</evidence>
<dbReference type="InterPro" id="IPR024615">
    <property type="entry name" value="CRISPR-assoc_Cmr2_N"/>
</dbReference>
<proteinExistence type="predicted"/>
<dbReference type="Gene3D" id="3.30.70.270">
    <property type="match status" value="1"/>
</dbReference>
<keyword evidence="2" id="KW-0051">Antiviral defense</keyword>
<feature type="domain" description="CRISPR-associated protein Cmr2 N-terminal" evidence="4">
    <location>
        <begin position="19"/>
        <end position="64"/>
    </location>
</feature>
<dbReference type="Gene3D" id="3.30.70.2220">
    <property type="entry name" value="CRISPR-Cas system, Cmr2 subunit, D1 domain, cysteine cluster"/>
    <property type="match status" value="1"/>
</dbReference>
<dbReference type="Proteomes" id="UP000238218">
    <property type="component" value="Unassembled WGS sequence"/>
</dbReference>
<organism evidence="6 7">
    <name type="scientific">Aphanothece cf. minutissima CCALA 015</name>
    <dbReference type="NCBI Taxonomy" id="2107695"/>
    <lineage>
        <taxon>Bacteria</taxon>
        <taxon>Bacillati</taxon>
        <taxon>Cyanobacteriota</taxon>
        <taxon>Cyanophyceae</taxon>
        <taxon>Oscillatoriophycideae</taxon>
        <taxon>Chroococcales</taxon>
        <taxon>Aphanothecaceae</taxon>
        <taxon>Aphanothece</taxon>
    </lineage>
</organism>
<gene>
    <name evidence="6" type="ORF">C7B81_02200</name>
</gene>